<dbReference type="InterPro" id="IPR043502">
    <property type="entry name" value="DNA/RNA_pol_sf"/>
</dbReference>
<dbReference type="PANTHER" id="PTHR33064">
    <property type="entry name" value="POL PROTEIN"/>
    <property type="match status" value="1"/>
</dbReference>
<dbReference type="Gene3D" id="3.30.70.270">
    <property type="match status" value="1"/>
</dbReference>
<dbReference type="Proteomes" id="UP000765509">
    <property type="component" value="Unassembled WGS sequence"/>
</dbReference>
<dbReference type="PANTHER" id="PTHR33064:SF37">
    <property type="entry name" value="RIBONUCLEASE H"/>
    <property type="match status" value="1"/>
</dbReference>
<dbReference type="OrthoDB" id="415724at2759"/>
<gene>
    <name evidence="1" type="ORF">O181_085413</name>
</gene>
<dbReference type="EMBL" id="AVOT02050660">
    <property type="protein sequence ID" value="MBW0545698.1"/>
    <property type="molecule type" value="Genomic_DNA"/>
</dbReference>
<protein>
    <recommendedName>
        <fullName evidence="3">Reverse transcriptase/retrotransposon-derived protein RNase H-like domain-containing protein</fullName>
    </recommendedName>
</protein>
<evidence type="ECO:0000313" key="1">
    <source>
        <dbReference type="EMBL" id="MBW0545698.1"/>
    </source>
</evidence>
<reference evidence="1" key="1">
    <citation type="submission" date="2021-03" db="EMBL/GenBank/DDBJ databases">
        <title>Draft genome sequence of rust myrtle Austropuccinia psidii MF-1, a brazilian biotype.</title>
        <authorList>
            <person name="Quecine M.C."/>
            <person name="Pachon D.M.R."/>
            <person name="Bonatelli M.L."/>
            <person name="Correr F.H."/>
            <person name="Franceschini L.M."/>
            <person name="Leite T.F."/>
            <person name="Margarido G.R.A."/>
            <person name="Almeida C.A."/>
            <person name="Ferrarezi J.A."/>
            <person name="Labate C.A."/>
        </authorList>
    </citation>
    <scope>NUCLEOTIDE SEQUENCE</scope>
    <source>
        <strain evidence="1">MF-1</strain>
    </source>
</reference>
<dbReference type="InterPro" id="IPR051320">
    <property type="entry name" value="Viral_Replic_Matur_Polypro"/>
</dbReference>
<keyword evidence="2" id="KW-1185">Reference proteome</keyword>
<evidence type="ECO:0000313" key="2">
    <source>
        <dbReference type="Proteomes" id="UP000765509"/>
    </source>
</evidence>
<name>A0A9Q3FXG7_9BASI</name>
<dbReference type="AlphaFoldDB" id="A0A9Q3FXG7"/>
<proteinExistence type="predicted"/>
<dbReference type="InterPro" id="IPR043128">
    <property type="entry name" value="Rev_trsase/Diguanyl_cyclase"/>
</dbReference>
<sequence length="119" mass="13769">MEGESAHRRCVWEYAVTLERILLRIEEEGLTISGSKFACCVPVLDIVGHVVSLRGRKISKQKINKIQNWPRPAAKKEVRGFLGLCAYVRMFIKDFSQVVAPLRILTREDVLWRWDEKGE</sequence>
<accession>A0A9Q3FXG7</accession>
<comment type="caution">
    <text evidence="1">The sequence shown here is derived from an EMBL/GenBank/DDBJ whole genome shotgun (WGS) entry which is preliminary data.</text>
</comment>
<dbReference type="SUPFAM" id="SSF56672">
    <property type="entry name" value="DNA/RNA polymerases"/>
    <property type="match status" value="1"/>
</dbReference>
<dbReference type="FunFam" id="3.30.70.270:FF:000020">
    <property type="entry name" value="Transposon Tf2-6 polyprotein-like Protein"/>
    <property type="match status" value="1"/>
</dbReference>
<evidence type="ECO:0008006" key="3">
    <source>
        <dbReference type="Google" id="ProtNLM"/>
    </source>
</evidence>
<organism evidence="1 2">
    <name type="scientific">Austropuccinia psidii MF-1</name>
    <dbReference type="NCBI Taxonomy" id="1389203"/>
    <lineage>
        <taxon>Eukaryota</taxon>
        <taxon>Fungi</taxon>
        <taxon>Dikarya</taxon>
        <taxon>Basidiomycota</taxon>
        <taxon>Pucciniomycotina</taxon>
        <taxon>Pucciniomycetes</taxon>
        <taxon>Pucciniales</taxon>
        <taxon>Sphaerophragmiaceae</taxon>
        <taxon>Austropuccinia</taxon>
    </lineage>
</organism>